<dbReference type="Proteomes" id="UP000271974">
    <property type="component" value="Unassembled WGS sequence"/>
</dbReference>
<name>A0A3S1HEY8_ELYCH</name>
<protein>
    <recommendedName>
        <fullName evidence="4">ZP domain-containing protein</fullName>
    </recommendedName>
</protein>
<feature type="non-terminal residue" evidence="2">
    <location>
        <position position="189"/>
    </location>
</feature>
<evidence type="ECO:0000313" key="2">
    <source>
        <dbReference type="EMBL" id="RUS78004.1"/>
    </source>
</evidence>
<dbReference type="Pfam" id="PF11218">
    <property type="entry name" value="DUF3011"/>
    <property type="match status" value="1"/>
</dbReference>
<proteinExistence type="predicted"/>
<dbReference type="InterPro" id="IPR021381">
    <property type="entry name" value="DUF3011"/>
</dbReference>
<gene>
    <name evidence="2" type="ORF">EGW08_014221</name>
</gene>
<evidence type="ECO:0000256" key="1">
    <source>
        <dbReference type="SAM" id="SignalP"/>
    </source>
</evidence>
<feature type="signal peptide" evidence="1">
    <location>
        <begin position="1"/>
        <end position="23"/>
    </location>
</feature>
<evidence type="ECO:0000313" key="3">
    <source>
        <dbReference type="Proteomes" id="UP000271974"/>
    </source>
</evidence>
<reference evidence="2 3" key="1">
    <citation type="submission" date="2019-01" db="EMBL/GenBank/DDBJ databases">
        <title>A draft genome assembly of the solar-powered sea slug Elysia chlorotica.</title>
        <authorList>
            <person name="Cai H."/>
            <person name="Li Q."/>
            <person name="Fang X."/>
            <person name="Li J."/>
            <person name="Curtis N.E."/>
            <person name="Altenburger A."/>
            <person name="Shibata T."/>
            <person name="Feng M."/>
            <person name="Maeda T."/>
            <person name="Schwartz J.A."/>
            <person name="Shigenobu S."/>
            <person name="Lundholm N."/>
            <person name="Nishiyama T."/>
            <person name="Yang H."/>
            <person name="Hasebe M."/>
            <person name="Li S."/>
            <person name="Pierce S.K."/>
            <person name="Wang J."/>
        </authorList>
    </citation>
    <scope>NUCLEOTIDE SEQUENCE [LARGE SCALE GENOMIC DNA]</scope>
    <source>
        <strain evidence="2">EC2010</strain>
        <tissue evidence="2">Whole organism of an adult</tissue>
    </source>
</reference>
<keyword evidence="3" id="KW-1185">Reference proteome</keyword>
<comment type="caution">
    <text evidence="2">The sequence shown here is derived from an EMBL/GenBank/DDBJ whole genome shotgun (WGS) entry which is preliminary data.</text>
</comment>
<keyword evidence="1" id="KW-0732">Signal</keyword>
<dbReference type="AlphaFoldDB" id="A0A3S1HEY8"/>
<dbReference type="EMBL" id="RQTK01000538">
    <property type="protein sequence ID" value="RUS78004.1"/>
    <property type="molecule type" value="Genomic_DNA"/>
</dbReference>
<organism evidence="2 3">
    <name type="scientific">Elysia chlorotica</name>
    <name type="common">Eastern emerald elysia</name>
    <name type="synonym">Sea slug</name>
    <dbReference type="NCBI Taxonomy" id="188477"/>
    <lineage>
        <taxon>Eukaryota</taxon>
        <taxon>Metazoa</taxon>
        <taxon>Spiralia</taxon>
        <taxon>Lophotrochozoa</taxon>
        <taxon>Mollusca</taxon>
        <taxon>Gastropoda</taxon>
        <taxon>Heterobranchia</taxon>
        <taxon>Euthyneura</taxon>
        <taxon>Panpulmonata</taxon>
        <taxon>Sacoglossa</taxon>
        <taxon>Placobranchoidea</taxon>
        <taxon>Plakobranchidae</taxon>
        <taxon>Elysia</taxon>
    </lineage>
</organism>
<feature type="chain" id="PRO_5018689010" description="ZP domain-containing protein" evidence="1">
    <location>
        <begin position="24"/>
        <end position="189"/>
    </location>
</feature>
<sequence length="189" mass="20563">MGLTKCCLLTVLVVQLLLLEAASQKVCVPVTLKSTPSKPDSRILRDDSGAVRQVAKVKVWDQISELPCVESVNFFYYGNIIIVKDGCKATFKVCYKTDVPETTPAPLTTVQPGCQKVRLLSRRARPVSKAVDSVVTSMTLLRDLHSKVLCERGVNFGFDKEVVFATAGCRGVFQICTSGVQPLTTVAPV</sequence>
<accession>A0A3S1HEY8</accession>
<evidence type="ECO:0008006" key="4">
    <source>
        <dbReference type="Google" id="ProtNLM"/>
    </source>
</evidence>